<dbReference type="GO" id="GO:0017111">
    <property type="term" value="F:ribonucleoside triphosphate phosphatase activity"/>
    <property type="evidence" value="ECO:0007669"/>
    <property type="project" value="InterPro"/>
</dbReference>
<dbReference type="GO" id="GO:0005829">
    <property type="term" value="C:cytosol"/>
    <property type="evidence" value="ECO:0007669"/>
    <property type="project" value="TreeGrafter"/>
</dbReference>
<dbReference type="Proteomes" id="UP000184474">
    <property type="component" value="Unassembled WGS sequence"/>
</dbReference>
<evidence type="ECO:0000256" key="1">
    <source>
        <dbReference type="ARBA" id="ARBA00008023"/>
    </source>
</evidence>
<name>A0A1M6VW75_REIAG</name>
<keyword evidence="7 10" id="KW-0546">Nucleotide metabolism</keyword>
<feature type="active site" description="Proton acceptor" evidence="10">
    <location>
        <position position="68"/>
    </location>
</feature>
<evidence type="ECO:0000313" key="12">
    <source>
        <dbReference type="EMBL" id="SHK85720.1"/>
    </source>
</evidence>
<evidence type="ECO:0000256" key="9">
    <source>
        <dbReference type="ARBA" id="ARBA00052017"/>
    </source>
</evidence>
<dbReference type="AlphaFoldDB" id="A0A1M6VW75"/>
<dbReference type="GO" id="GO:0046872">
    <property type="term" value="F:metal ion binding"/>
    <property type="evidence" value="ECO:0007669"/>
    <property type="project" value="UniProtKB-KW"/>
</dbReference>
<dbReference type="HAMAP" id="MF_01405">
    <property type="entry name" value="Non_canon_purine_NTPase"/>
    <property type="match status" value="1"/>
</dbReference>
<dbReference type="GO" id="GO:0036220">
    <property type="term" value="F:ITP diphosphatase activity"/>
    <property type="evidence" value="ECO:0007669"/>
    <property type="project" value="UniProtKB-UniRule"/>
</dbReference>
<keyword evidence="4 10" id="KW-0547">Nucleotide-binding</keyword>
<dbReference type="FunFam" id="3.90.950.10:FF:000001">
    <property type="entry name" value="dITP/XTP pyrophosphatase"/>
    <property type="match status" value="1"/>
</dbReference>
<keyword evidence="5 10" id="KW-0378">Hydrolase</keyword>
<dbReference type="PANTHER" id="PTHR11067">
    <property type="entry name" value="INOSINE TRIPHOSPHATE PYROPHOSPHATASE/HAM1 PROTEIN"/>
    <property type="match status" value="1"/>
</dbReference>
<proteinExistence type="inferred from homology"/>
<dbReference type="RefSeq" id="WP_073125072.1">
    <property type="nucleotide sequence ID" value="NZ_FRAA01000010.1"/>
</dbReference>
<evidence type="ECO:0000256" key="2">
    <source>
        <dbReference type="ARBA" id="ARBA00011738"/>
    </source>
</evidence>
<comment type="function">
    <text evidence="10">Pyrophosphatase that catalyzes the hydrolysis of nucleoside triphosphates to their monophosphate derivatives, with a high preference for the non-canonical purine nucleotides XTP (xanthosine triphosphate), dITP (deoxyinosine triphosphate) and ITP. Seems to function as a house-cleaning enzyme that removes non-canonical purine nucleotides from the nucleotide pool, thus preventing their incorporation into DNA/RNA and avoiding chromosomal lesions.</text>
</comment>
<dbReference type="EMBL" id="FRAA01000010">
    <property type="protein sequence ID" value="SHK85720.1"/>
    <property type="molecule type" value="Genomic_DNA"/>
</dbReference>
<keyword evidence="3 10" id="KW-0479">Metal-binding</keyword>
<evidence type="ECO:0000256" key="6">
    <source>
        <dbReference type="ARBA" id="ARBA00022842"/>
    </source>
</evidence>
<comment type="cofactor">
    <cofactor evidence="10">
        <name>Mg(2+)</name>
        <dbReference type="ChEBI" id="CHEBI:18420"/>
    </cofactor>
    <text evidence="10">Binds 1 Mg(2+) ion per subunit.</text>
</comment>
<dbReference type="GO" id="GO:0000166">
    <property type="term" value="F:nucleotide binding"/>
    <property type="evidence" value="ECO:0007669"/>
    <property type="project" value="UniProtKB-KW"/>
</dbReference>
<keyword evidence="13" id="KW-1185">Reference proteome</keyword>
<dbReference type="InterPro" id="IPR020922">
    <property type="entry name" value="dITP/XTP_pyrophosphatase"/>
</dbReference>
<evidence type="ECO:0000256" key="7">
    <source>
        <dbReference type="ARBA" id="ARBA00023080"/>
    </source>
</evidence>
<feature type="binding site" evidence="10">
    <location>
        <position position="69"/>
    </location>
    <ligand>
        <name>substrate</name>
    </ligand>
</feature>
<feature type="binding site" evidence="10">
    <location>
        <begin position="7"/>
        <end position="12"/>
    </location>
    <ligand>
        <name>substrate</name>
    </ligand>
</feature>
<sequence>MKICFATHNPNKLKEVRQILGDRFDVVGLHDIGCDEEIPEDGITLDENSHIKAAFVAKKFKINCFADDTGLEVEALDGAPGVYSARYAGEQKDNQANIRLLLEKLQGHANRRARFRTVITLLVDGVEHQFDGVVDGHITTELKGHEGFGYDPVFVPEGHTTTFAEMSAAAKNEISHRGRAMHKLVAFLQS</sequence>
<dbReference type="PANTHER" id="PTHR11067:SF9">
    <property type="entry name" value="INOSINE TRIPHOSPHATE PYROPHOSPHATASE"/>
    <property type="match status" value="1"/>
</dbReference>
<dbReference type="Gene3D" id="3.90.950.10">
    <property type="match status" value="1"/>
</dbReference>
<feature type="binding site" evidence="10">
    <location>
        <begin position="176"/>
        <end position="177"/>
    </location>
    <ligand>
        <name>substrate</name>
    </ligand>
</feature>
<dbReference type="SUPFAM" id="SSF52972">
    <property type="entry name" value="ITPase-like"/>
    <property type="match status" value="1"/>
</dbReference>
<keyword evidence="6 10" id="KW-0460">Magnesium</keyword>
<comment type="catalytic activity">
    <reaction evidence="9 10">
        <text>XTP + H2O = XMP + diphosphate + H(+)</text>
        <dbReference type="Rhea" id="RHEA:28610"/>
        <dbReference type="ChEBI" id="CHEBI:15377"/>
        <dbReference type="ChEBI" id="CHEBI:15378"/>
        <dbReference type="ChEBI" id="CHEBI:33019"/>
        <dbReference type="ChEBI" id="CHEBI:57464"/>
        <dbReference type="ChEBI" id="CHEBI:61314"/>
        <dbReference type="EC" id="3.6.1.66"/>
    </reaction>
</comment>
<reference evidence="13" key="1">
    <citation type="submission" date="2016-11" db="EMBL/GenBank/DDBJ databases">
        <authorList>
            <person name="Varghese N."/>
            <person name="Submissions S."/>
        </authorList>
    </citation>
    <scope>NUCLEOTIDE SEQUENCE [LARGE SCALE GENOMIC DNA]</scope>
    <source>
        <strain evidence="13">DSM 26134</strain>
    </source>
</reference>
<dbReference type="Pfam" id="PF01725">
    <property type="entry name" value="Ham1p_like"/>
    <property type="match status" value="1"/>
</dbReference>
<organism evidence="12 13">
    <name type="scientific">Reichenbachiella agariperforans</name>
    <dbReference type="NCBI Taxonomy" id="156994"/>
    <lineage>
        <taxon>Bacteria</taxon>
        <taxon>Pseudomonadati</taxon>
        <taxon>Bacteroidota</taxon>
        <taxon>Cytophagia</taxon>
        <taxon>Cytophagales</taxon>
        <taxon>Reichenbachiellaceae</taxon>
        <taxon>Reichenbachiella</taxon>
    </lineage>
</organism>
<dbReference type="EC" id="3.6.1.66" evidence="10"/>
<dbReference type="GO" id="GO:0036222">
    <property type="term" value="F:XTP diphosphatase activity"/>
    <property type="evidence" value="ECO:0007669"/>
    <property type="project" value="UniProtKB-UniRule"/>
</dbReference>
<comment type="catalytic activity">
    <reaction evidence="8 10">
        <text>dITP + H2O = dIMP + diphosphate + H(+)</text>
        <dbReference type="Rhea" id="RHEA:28342"/>
        <dbReference type="ChEBI" id="CHEBI:15377"/>
        <dbReference type="ChEBI" id="CHEBI:15378"/>
        <dbReference type="ChEBI" id="CHEBI:33019"/>
        <dbReference type="ChEBI" id="CHEBI:61194"/>
        <dbReference type="ChEBI" id="CHEBI:61382"/>
        <dbReference type="EC" id="3.6.1.66"/>
    </reaction>
</comment>
<dbReference type="InterPro" id="IPR002637">
    <property type="entry name" value="RdgB/HAM1"/>
</dbReference>
<dbReference type="CDD" id="cd00515">
    <property type="entry name" value="HAM1"/>
    <property type="match status" value="1"/>
</dbReference>
<dbReference type="InterPro" id="IPR029001">
    <property type="entry name" value="ITPase-like_fam"/>
</dbReference>
<accession>A0A1M6VW75</accession>
<dbReference type="GO" id="GO:0009117">
    <property type="term" value="P:nucleotide metabolic process"/>
    <property type="evidence" value="ECO:0007669"/>
    <property type="project" value="UniProtKB-KW"/>
</dbReference>
<evidence type="ECO:0000256" key="4">
    <source>
        <dbReference type="ARBA" id="ARBA00022741"/>
    </source>
</evidence>
<comment type="catalytic activity">
    <reaction evidence="10">
        <text>ITP + H2O = IMP + diphosphate + H(+)</text>
        <dbReference type="Rhea" id="RHEA:29399"/>
        <dbReference type="ChEBI" id="CHEBI:15377"/>
        <dbReference type="ChEBI" id="CHEBI:15378"/>
        <dbReference type="ChEBI" id="CHEBI:33019"/>
        <dbReference type="ChEBI" id="CHEBI:58053"/>
        <dbReference type="ChEBI" id="CHEBI:61402"/>
        <dbReference type="EC" id="3.6.1.66"/>
    </reaction>
</comment>
<dbReference type="NCBIfam" id="NF011398">
    <property type="entry name" value="PRK14823.1"/>
    <property type="match status" value="1"/>
</dbReference>
<comment type="caution">
    <text evidence="10">Lacks conserved residue(s) required for the propagation of feature annotation.</text>
</comment>
<dbReference type="GO" id="GO:0035870">
    <property type="term" value="F:dITP diphosphatase activity"/>
    <property type="evidence" value="ECO:0007669"/>
    <property type="project" value="UniProtKB-UniRule"/>
</dbReference>
<evidence type="ECO:0000256" key="5">
    <source>
        <dbReference type="ARBA" id="ARBA00022801"/>
    </source>
</evidence>
<comment type="subunit">
    <text evidence="2 10">Homodimer.</text>
</comment>
<dbReference type="STRING" id="156994.SAMN04488028_11024"/>
<dbReference type="GO" id="GO:0009146">
    <property type="term" value="P:purine nucleoside triphosphate catabolic process"/>
    <property type="evidence" value="ECO:0007669"/>
    <property type="project" value="UniProtKB-UniRule"/>
</dbReference>
<evidence type="ECO:0000256" key="3">
    <source>
        <dbReference type="ARBA" id="ARBA00022723"/>
    </source>
</evidence>
<comment type="similarity">
    <text evidence="1 10 11">Belongs to the HAM1 NTPase family.</text>
</comment>
<gene>
    <name evidence="12" type="ORF">SAMN04488028_11024</name>
</gene>
<dbReference type="NCBIfam" id="TIGR00042">
    <property type="entry name" value="RdgB/HAM1 family non-canonical purine NTP pyrophosphatase"/>
    <property type="match status" value="1"/>
</dbReference>
<protein>
    <recommendedName>
        <fullName evidence="10">dITP/XTP pyrophosphatase</fullName>
        <ecNumber evidence="10">3.6.1.66</ecNumber>
    </recommendedName>
    <alternativeName>
        <fullName evidence="10">Non-canonical purine NTP pyrophosphatase</fullName>
    </alternativeName>
    <alternativeName>
        <fullName evidence="10">Non-standard purine NTP pyrophosphatase</fullName>
    </alternativeName>
    <alternativeName>
        <fullName evidence="10">Nucleoside-triphosphate diphosphatase</fullName>
    </alternativeName>
    <alternativeName>
        <fullName evidence="10">Nucleoside-triphosphate pyrophosphatase</fullName>
        <shortName evidence="10">NTPase</shortName>
    </alternativeName>
</protein>
<evidence type="ECO:0000256" key="10">
    <source>
        <dbReference type="HAMAP-Rule" id="MF_01405"/>
    </source>
</evidence>
<feature type="binding site" evidence="10">
    <location>
        <position position="68"/>
    </location>
    <ligand>
        <name>Mg(2+)</name>
        <dbReference type="ChEBI" id="CHEBI:18420"/>
    </ligand>
</feature>
<evidence type="ECO:0000256" key="11">
    <source>
        <dbReference type="RuleBase" id="RU003781"/>
    </source>
</evidence>
<evidence type="ECO:0000256" key="8">
    <source>
        <dbReference type="ARBA" id="ARBA00051875"/>
    </source>
</evidence>
<feature type="binding site" evidence="10">
    <location>
        <begin position="148"/>
        <end position="151"/>
    </location>
    <ligand>
        <name>substrate</name>
    </ligand>
</feature>
<evidence type="ECO:0000313" key="13">
    <source>
        <dbReference type="Proteomes" id="UP000184474"/>
    </source>
</evidence>
<feature type="binding site" evidence="10">
    <location>
        <position position="171"/>
    </location>
    <ligand>
        <name>substrate</name>
    </ligand>
</feature>